<dbReference type="GO" id="GO:0006368">
    <property type="term" value="P:transcription elongation by RNA polymerase II"/>
    <property type="evidence" value="ECO:0007669"/>
    <property type="project" value="TreeGrafter"/>
</dbReference>
<dbReference type="EMBL" id="SPRC01000042">
    <property type="protein sequence ID" value="TIB76703.1"/>
    <property type="molecule type" value="Genomic_DNA"/>
</dbReference>
<reference evidence="4 5" key="1">
    <citation type="submission" date="2019-03" db="EMBL/GenBank/DDBJ databases">
        <title>Sequencing 25 genomes of Wallemia mellicola.</title>
        <authorList>
            <person name="Gostincar C."/>
        </authorList>
    </citation>
    <scope>NUCLEOTIDE SEQUENCE [LARGE SCALE GENOMIC DNA]</scope>
    <source>
        <strain evidence="4 5">EXF-6152</strain>
    </source>
</reference>
<feature type="domain" description="PCI" evidence="3">
    <location>
        <begin position="75"/>
        <end position="258"/>
    </location>
</feature>
<evidence type="ECO:0000256" key="2">
    <source>
        <dbReference type="SAM" id="Coils"/>
    </source>
</evidence>
<dbReference type="PROSITE" id="PS50250">
    <property type="entry name" value="PCI"/>
    <property type="match status" value="1"/>
</dbReference>
<comment type="caution">
    <text evidence="4">The sequence shown here is derived from an EMBL/GenBank/DDBJ whole genome shotgun (WGS) entry which is preliminary data.</text>
</comment>
<dbReference type="InterPro" id="IPR029191">
    <property type="entry name" value="Uds1"/>
</dbReference>
<proteinExistence type="inferred from homology"/>
<dbReference type="InterPro" id="IPR000717">
    <property type="entry name" value="PCI_dom"/>
</dbReference>
<dbReference type="InterPro" id="IPR036388">
    <property type="entry name" value="WH-like_DNA-bd_sf"/>
</dbReference>
<evidence type="ECO:0000313" key="4">
    <source>
        <dbReference type="EMBL" id="TIB76703.1"/>
    </source>
</evidence>
<comment type="similarity">
    <text evidence="1">Belongs to the CSN12 family.</text>
</comment>
<dbReference type="GO" id="GO:0003723">
    <property type="term" value="F:RNA binding"/>
    <property type="evidence" value="ECO:0007669"/>
    <property type="project" value="InterPro"/>
</dbReference>
<accession>A0A4T0M2D4</accession>
<gene>
    <name evidence="4" type="ORF">E3Q22_03398</name>
</gene>
<dbReference type="PANTHER" id="PTHR12732">
    <property type="entry name" value="UNCHARACTERIZED PROTEASOME COMPONENT REGION PCI-CONTAINING"/>
    <property type="match status" value="1"/>
</dbReference>
<protein>
    <recommendedName>
        <fullName evidence="3">PCI domain-containing protein</fullName>
    </recommendedName>
</protein>
<feature type="coiled-coil region" evidence="2">
    <location>
        <begin position="330"/>
        <end position="357"/>
    </location>
</feature>
<dbReference type="GO" id="GO:0000973">
    <property type="term" value="P:post-transcriptional tethering of RNA polymerase II gene DNA at nuclear periphery"/>
    <property type="evidence" value="ECO:0007669"/>
    <property type="project" value="TreeGrafter"/>
</dbReference>
<dbReference type="SMART" id="SM00753">
    <property type="entry name" value="PAM"/>
    <property type="match status" value="1"/>
</dbReference>
<organism evidence="4 5">
    <name type="scientific">Wallemia mellicola</name>
    <dbReference type="NCBI Taxonomy" id="1708541"/>
    <lineage>
        <taxon>Eukaryota</taxon>
        <taxon>Fungi</taxon>
        <taxon>Dikarya</taxon>
        <taxon>Basidiomycota</taxon>
        <taxon>Wallemiomycotina</taxon>
        <taxon>Wallemiomycetes</taxon>
        <taxon>Wallemiales</taxon>
        <taxon>Wallemiaceae</taxon>
        <taxon>Wallemia</taxon>
    </lineage>
</organism>
<name>A0A4T0M2D4_9BASI</name>
<dbReference type="GO" id="GO:0016973">
    <property type="term" value="P:poly(A)+ mRNA export from nucleus"/>
    <property type="evidence" value="ECO:0007669"/>
    <property type="project" value="TreeGrafter"/>
</dbReference>
<dbReference type="Gene3D" id="1.10.10.10">
    <property type="entry name" value="Winged helix-like DNA-binding domain superfamily/Winged helix DNA-binding domain"/>
    <property type="match status" value="1"/>
</dbReference>
<dbReference type="GO" id="GO:0003690">
    <property type="term" value="F:double-stranded DNA binding"/>
    <property type="evidence" value="ECO:0007669"/>
    <property type="project" value="InterPro"/>
</dbReference>
<keyword evidence="2" id="KW-0175">Coiled coil</keyword>
<dbReference type="Pfam" id="PF01399">
    <property type="entry name" value="PCI"/>
    <property type="match status" value="1"/>
</dbReference>
<sequence>MDDCARFLNKAFTACIQHKSSGKESKRWGVYYIIGLVFKTYFEINTLSLCKNILRAVGAMKDLMPLEAYPKAHQVTFKYYTGVLAFLDDRFDKANEDLTFALQKCPVQSRKNQALILTHLIPLRLLQGDLPSQDLLARFPHLEELYRPFVEALKDGNVKHFDEALVRGEKRLVENGTYGIVERVRELCLRGLFKKVWSLNGQQKIIEITKFKRALSVSGVNIDNEEVECLLAGMIFKGYMKGYIAHAQQKVVLSDVLNGKAHPFPNVKTATQSIIESSRYPTLDDDRLEFLKLEHSNLAYKVKLHTQRLLTELKVRDAMQVLGKLDQLDITQSSNKIDEVEKNLSRQRSRLLDVQTDLLHHNAGILAKYINNQKLLQPQSHHSQSHFDGRHFHANNDRAILPSNTSGSANKKSPLYEQRIQHLTTELDGERELNQATLAANESLQEQIETLKSQIYDGKNTTAETSQELMLASEKLDSALKETSKYQQLLQEAQSSNSRQVEHSNSLQNRLQSLLEDFSQIVTTRDGITSSIENLCNLLDTYKISYTKSSQNPLETFNSAISSIETQLMVVKEHSGMSEQMEYLTNEKHVMRQRFDYYENQVQQLSDVVANQKIDTEKQKQDFSSVIGEQKEKIAALEEQLGEANLRSKQLESDLSYYKDNNASYERELKLKEENKHNSGVSESEEKLSVQTLRALWKILPTSTQRDGKERLIVSNSATLSQSDVDKLKQVLSRSKERTFEHFDLKTFVQRVKTLIDDNRLFLERILNNAETANLYKSNAEKAHKLALDFKTALEAYKRQVLDLQNNLSQASKRDAEIRKERESLREKISEMERNLSKQQQGSELDKLRKSLVNRDDEIQAFKQLQMDKSLGMLDELNSLQIEVADLRQKLRQKGA</sequence>
<evidence type="ECO:0000256" key="1">
    <source>
        <dbReference type="ARBA" id="ARBA00025771"/>
    </source>
</evidence>
<dbReference type="Pfam" id="PF15456">
    <property type="entry name" value="Uds1"/>
    <property type="match status" value="1"/>
</dbReference>
<dbReference type="Proteomes" id="UP000310685">
    <property type="component" value="Unassembled WGS sequence"/>
</dbReference>
<evidence type="ECO:0000259" key="3">
    <source>
        <dbReference type="PROSITE" id="PS50250"/>
    </source>
</evidence>
<feature type="coiled-coil region" evidence="2">
    <location>
        <begin position="620"/>
        <end position="675"/>
    </location>
</feature>
<feature type="coiled-coil region" evidence="2">
    <location>
        <begin position="794"/>
        <end position="842"/>
    </location>
</feature>
<evidence type="ECO:0000313" key="5">
    <source>
        <dbReference type="Proteomes" id="UP000310685"/>
    </source>
</evidence>
<dbReference type="InterPro" id="IPR045114">
    <property type="entry name" value="Csn12-like"/>
</dbReference>
<dbReference type="PANTHER" id="PTHR12732:SF0">
    <property type="entry name" value="PCI DOMAIN-CONTAINING PROTEIN 2"/>
    <property type="match status" value="1"/>
</dbReference>
<dbReference type="GO" id="GO:0070390">
    <property type="term" value="C:transcription export complex 2"/>
    <property type="evidence" value="ECO:0007669"/>
    <property type="project" value="TreeGrafter"/>
</dbReference>
<dbReference type="AlphaFoldDB" id="A0A4T0M2D4"/>